<dbReference type="Proteomes" id="UP000094526">
    <property type="component" value="Unassembled WGS sequence"/>
</dbReference>
<proteinExistence type="predicted"/>
<dbReference type="PANTHER" id="PTHR45969:SF69">
    <property type="entry name" value="FINGER DOMAIN PROTEIN, PUTATIVE (AFU_ORTHOLOGUE AFUA_3G12190)-RELATED"/>
    <property type="match status" value="1"/>
</dbReference>
<evidence type="ECO:0000259" key="7">
    <source>
        <dbReference type="PROSITE" id="PS50089"/>
    </source>
</evidence>
<dbReference type="InterPro" id="IPR013083">
    <property type="entry name" value="Znf_RING/FYVE/PHD"/>
</dbReference>
<dbReference type="EMBL" id="LGRB01000009">
    <property type="protein sequence ID" value="OCT51720.1"/>
    <property type="molecule type" value="Genomic_DNA"/>
</dbReference>
<evidence type="ECO:0000313" key="9">
    <source>
        <dbReference type="Proteomes" id="UP000094526"/>
    </source>
</evidence>
<organism evidence="8 9">
    <name type="scientific">Cladophialophora carrionii</name>
    <dbReference type="NCBI Taxonomy" id="86049"/>
    <lineage>
        <taxon>Eukaryota</taxon>
        <taxon>Fungi</taxon>
        <taxon>Dikarya</taxon>
        <taxon>Ascomycota</taxon>
        <taxon>Pezizomycotina</taxon>
        <taxon>Eurotiomycetes</taxon>
        <taxon>Chaetothyriomycetidae</taxon>
        <taxon>Chaetothyriales</taxon>
        <taxon>Herpotrichiellaceae</taxon>
        <taxon>Cladophialophora</taxon>
    </lineage>
</organism>
<dbReference type="PANTHER" id="PTHR45969">
    <property type="entry name" value="RING ZINC FINGER PROTEIN-RELATED"/>
    <property type="match status" value="1"/>
</dbReference>
<dbReference type="VEuPathDB" id="FungiDB:CLCR_08914"/>
<dbReference type="InterPro" id="IPR001841">
    <property type="entry name" value="Znf_RING"/>
</dbReference>
<feature type="transmembrane region" description="Helical" evidence="6">
    <location>
        <begin position="54"/>
        <end position="72"/>
    </location>
</feature>
<keyword evidence="9" id="KW-1185">Reference proteome</keyword>
<keyword evidence="6" id="KW-0472">Membrane</keyword>
<dbReference type="GO" id="GO:0061630">
    <property type="term" value="F:ubiquitin protein ligase activity"/>
    <property type="evidence" value="ECO:0007669"/>
    <property type="project" value="TreeGrafter"/>
</dbReference>
<accession>A0A1C1CT99</accession>
<feature type="compositionally biased region" description="Acidic residues" evidence="5">
    <location>
        <begin position="100"/>
        <end position="111"/>
    </location>
</feature>
<dbReference type="SUPFAM" id="SSF57850">
    <property type="entry name" value="RING/U-box"/>
    <property type="match status" value="1"/>
</dbReference>
<gene>
    <name evidence="8" type="ORF">CLCR_08914</name>
</gene>
<evidence type="ECO:0000256" key="1">
    <source>
        <dbReference type="ARBA" id="ARBA00022723"/>
    </source>
</evidence>
<feature type="region of interest" description="Disordered" evidence="5">
    <location>
        <begin position="87"/>
        <end position="124"/>
    </location>
</feature>
<dbReference type="Pfam" id="PF13639">
    <property type="entry name" value="zf-RING_2"/>
    <property type="match status" value="1"/>
</dbReference>
<evidence type="ECO:0000313" key="8">
    <source>
        <dbReference type="EMBL" id="OCT51720.1"/>
    </source>
</evidence>
<sequence length="276" mass="30775">MYIPKQQSLTQAQVAPQSLEVIPDCNTSVAAYPGLPPGFQPPYRTNPDVQTIEAFIQVTWVLWFLFILLMVWKIHVRESDRETKSRGLYAQCGNGNGNGDGDDNSDSESDITESAWREEDPTLPAPALASKHRKRLKKLEQVAPAQSLQHWRAEKSVEHIQTFATVSPTLSCAICLDSLEENDQIRELRCGHVYHAKCLSLWVERGHHDCPLCKYDMLGLKKTVSKAQLSVSRSATRTNLNTVAIPERGEGAEGLMIHIDDDTDDGGMTDDDSDDD</sequence>
<dbReference type="Gene3D" id="3.30.40.10">
    <property type="entry name" value="Zinc/RING finger domain, C3HC4 (zinc finger)"/>
    <property type="match status" value="1"/>
</dbReference>
<keyword evidence="2 4" id="KW-0863">Zinc-finger</keyword>
<dbReference type="SMART" id="SM00184">
    <property type="entry name" value="RING"/>
    <property type="match status" value="1"/>
</dbReference>
<keyword evidence="3" id="KW-0862">Zinc</keyword>
<dbReference type="VEuPathDB" id="FungiDB:G647_06379"/>
<comment type="caution">
    <text evidence="8">The sequence shown here is derived from an EMBL/GenBank/DDBJ whole genome shotgun (WGS) entry which is preliminary data.</text>
</comment>
<dbReference type="AlphaFoldDB" id="A0A1C1CT99"/>
<name>A0A1C1CT99_9EURO</name>
<keyword evidence="1" id="KW-0479">Metal-binding</keyword>
<dbReference type="CDD" id="cd16473">
    <property type="entry name" value="RING-H2_RNF103"/>
    <property type="match status" value="1"/>
</dbReference>
<dbReference type="OrthoDB" id="8062037at2759"/>
<dbReference type="GO" id="GO:0008270">
    <property type="term" value="F:zinc ion binding"/>
    <property type="evidence" value="ECO:0007669"/>
    <property type="project" value="UniProtKB-KW"/>
</dbReference>
<evidence type="ECO:0000256" key="3">
    <source>
        <dbReference type="ARBA" id="ARBA00022833"/>
    </source>
</evidence>
<feature type="compositionally biased region" description="Acidic residues" evidence="5">
    <location>
        <begin position="261"/>
        <end position="276"/>
    </location>
</feature>
<dbReference type="PROSITE" id="PS50089">
    <property type="entry name" value="ZF_RING_2"/>
    <property type="match status" value="1"/>
</dbReference>
<feature type="domain" description="RING-type" evidence="7">
    <location>
        <begin position="172"/>
        <end position="214"/>
    </location>
</feature>
<evidence type="ECO:0000256" key="4">
    <source>
        <dbReference type="PROSITE-ProRule" id="PRU00175"/>
    </source>
</evidence>
<dbReference type="GO" id="GO:0016567">
    <property type="term" value="P:protein ubiquitination"/>
    <property type="evidence" value="ECO:0007669"/>
    <property type="project" value="TreeGrafter"/>
</dbReference>
<protein>
    <recommendedName>
        <fullName evidence="7">RING-type domain-containing protein</fullName>
    </recommendedName>
</protein>
<dbReference type="STRING" id="86049.A0A1C1CT99"/>
<reference evidence="9" key="1">
    <citation type="submission" date="2015-07" db="EMBL/GenBank/DDBJ databases">
        <authorList>
            <person name="Teixeira M.M."/>
            <person name="Souza R.C."/>
            <person name="Almeida L.G."/>
            <person name="Vicente V.A."/>
            <person name="de Hoog S."/>
            <person name="Bocca A.L."/>
            <person name="de Almeida S.R."/>
            <person name="Vasconcelos A.T."/>
            <person name="Felipe M.S."/>
        </authorList>
    </citation>
    <scope>NUCLEOTIDE SEQUENCE [LARGE SCALE GENOMIC DNA]</scope>
    <source>
        <strain evidence="9">KSF</strain>
    </source>
</reference>
<feature type="region of interest" description="Disordered" evidence="5">
    <location>
        <begin position="257"/>
        <end position="276"/>
    </location>
</feature>
<evidence type="ECO:0000256" key="5">
    <source>
        <dbReference type="SAM" id="MobiDB-lite"/>
    </source>
</evidence>
<keyword evidence="6" id="KW-1133">Transmembrane helix</keyword>
<keyword evidence="6" id="KW-0812">Transmembrane</keyword>
<evidence type="ECO:0000256" key="2">
    <source>
        <dbReference type="ARBA" id="ARBA00022771"/>
    </source>
</evidence>
<evidence type="ECO:0000256" key="6">
    <source>
        <dbReference type="SAM" id="Phobius"/>
    </source>
</evidence>